<evidence type="ECO:0000259" key="3">
    <source>
        <dbReference type="PROSITE" id="PS51898"/>
    </source>
</evidence>
<dbReference type="PROSITE" id="PS51898">
    <property type="entry name" value="TYR_RECOMBINASE"/>
    <property type="match status" value="1"/>
</dbReference>
<dbReference type="CDD" id="cd00796">
    <property type="entry name" value="INT_Rci_Hp1_C"/>
    <property type="match status" value="1"/>
</dbReference>
<organism evidence="4 5">
    <name type="scientific">Zooshikella ganghwensis</name>
    <dbReference type="NCBI Taxonomy" id="202772"/>
    <lineage>
        <taxon>Bacteria</taxon>
        <taxon>Pseudomonadati</taxon>
        <taxon>Pseudomonadota</taxon>
        <taxon>Gammaproteobacteria</taxon>
        <taxon>Oceanospirillales</taxon>
        <taxon>Zooshikellaceae</taxon>
        <taxon>Zooshikella</taxon>
    </lineage>
</organism>
<reference evidence="4 5" key="1">
    <citation type="submission" date="2017-04" db="EMBL/GenBank/DDBJ databases">
        <title>Draft genome sequence of Zooshikella ganghwensis VG4 isolated from Red Sea sediments.</title>
        <authorList>
            <person name="Rehman Z."/>
            <person name="Alam I."/>
            <person name="Kamau A."/>
            <person name="Bajic V."/>
            <person name="Leiknes T."/>
        </authorList>
    </citation>
    <scope>NUCLEOTIDE SEQUENCE [LARGE SCALE GENOMIC DNA]</scope>
    <source>
        <strain evidence="4 5">VG4</strain>
    </source>
</reference>
<dbReference type="Gene3D" id="1.10.443.10">
    <property type="entry name" value="Intergrase catalytic core"/>
    <property type="match status" value="1"/>
</dbReference>
<dbReference type="InterPro" id="IPR011010">
    <property type="entry name" value="DNA_brk_join_enz"/>
</dbReference>
<evidence type="ECO:0000256" key="1">
    <source>
        <dbReference type="ARBA" id="ARBA00022908"/>
    </source>
</evidence>
<dbReference type="Pfam" id="PF00589">
    <property type="entry name" value="Phage_integrase"/>
    <property type="match status" value="1"/>
</dbReference>
<evidence type="ECO:0000313" key="4">
    <source>
        <dbReference type="EMBL" id="RDH44813.1"/>
    </source>
</evidence>
<comment type="caution">
    <text evidence="4">The sequence shown here is derived from an EMBL/GenBank/DDBJ whole genome shotgun (WGS) entry which is preliminary data.</text>
</comment>
<dbReference type="GO" id="GO:0015074">
    <property type="term" value="P:DNA integration"/>
    <property type="evidence" value="ECO:0007669"/>
    <property type="project" value="UniProtKB-KW"/>
</dbReference>
<dbReference type="EMBL" id="NDXW01000001">
    <property type="protein sequence ID" value="RDH44813.1"/>
    <property type="molecule type" value="Genomic_DNA"/>
</dbReference>
<dbReference type="AlphaFoldDB" id="A0A4P9VN54"/>
<dbReference type="InterPro" id="IPR002104">
    <property type="entry name" value="Integrase_catalytic"/>
</dbReference>
<evidence type="ECO:0000313" key="5">
    <source>
        <dbReference type="Proteomes" id="UP000257039"/>
    </source>
</evidence>
<dbReference type="GO" id="GO:0003677">
    <property type="term" value="F:DNA binding"/>
    <property type="evidence" value="ECO:0007669"/>
    <property type="project" value="InterPro"/>
</dbReference>
<dbReference type="InterPro" id="IPR050090">
    <property type="entry name" value="Tyrosine_recombinase_XerCD"/>
</dbReference>
<keyword evidence="1" id="KW-0229">DNA integration</keyword>
<accession>A0A4P9VN54</accession>
<keyword evidence="2" id="KW-0233">DNA recombination</keyword>
<feature type="domain" description="Tyr recombinase" evidence="3">
    <location>
        <begin position="26"/>
        <end position="201"/>
    </location>
</feature>
<dbReference type="SUPFAM" id="SSF56349">
    <property type="entry name" value="DNA breaking-rejoining enzymes"/>
    <property type="match status" value="1"/>
</dbReference>
<dbReference type="PANTHER" id="PTHR30349">
    <property type="entry name" value="PHAGE INTEGRASE-RELATED"/>
    <property type="match status" value="1"/>
</dbReference>
<proteinExistence type="predicted"/>
<protein>
    <submittedName>
        <fullName evidence="4">Site-specific integrase</fullName>
    </submittedName>
</protein>
<dbReference type="Proteomes" id="UP000257039">
    <property type="component" value="Unassembled WGS sequence"/>
</dbReference>
<keyword evidence="5" id="KW-1185">Reference proteome</keyword>
<evidence type="ECO:0000256" key="2">
    <source>
        <dbReference type="ARBA" id="ARBA00023172"/>
    </source>
</evidence>
<name>A0A4P9VN54_9GAMM</name>
<dbReference type="InterPro" id="IPR013762">
    <property type="entry name" value="Integrase-like_cat_sf"/>
</dbReference>
<dbReference type="GO" id="GO:0006310">
    <property type="term" value="P:DNA recombination"/>
    <property type="evidence" value="ECO:0007669"/>
    <property type="project" value="UniProtKB-KW"/>
</dbReference>
<dbReference type="PANTHER" id="PTHR30349:SF94">
    <property type="entry name" value="INTEGRASE_RECOMBINASE HI_1414-RELATED"/>
    <property type="match status" value="1"/>
</dbReference>
<sequence>MPITTYAVDSAKPVLNQLGLIGKSGRRDRRINPEEIQQLLLAFHERGGKRQSSIPMADIFEFAIETAMRQKEICNIRWEDLNKDKKTILIRERKDPKNKHNNNQVVPLLGKSFEIILKQPRIDDRIFPYNSKSVGAAFSRVVRSLGIYDLRFHDLRHEAASRLFEQGYDIHEVSLVTGHKDWNRVRLFFNDKQLPHLSGFQ</sequence>
<gene>
    <name evidence="4" type="ORF">B9G39_16005</name>
</gene>